<keyword evidence="2" id="KW-1185">Reference proteome</keyword>
<accession>A0ACB8QUZ9</accession>
<gene>
    <name evidence="1" type="ORF">K488DRAFT_83078</name>
</gene>
<sequence length="210" mass="22903">MASVEAKIETGKQKKAEADAAFKAGQVKDALRSYHFSLMYLEGINKQDLGGAMGMPAAPADPGATKQRTEACAILDEILEKIYANMAACHIKTENWQRALETADKAIAKNDANYKALFRKAKALGELGYFERAEKILDDIIKKSISDAPAAYAELARLRVIDKERERKHNKKLKGWLNRDKTGSALTPNDITSPPAPPGGSASITEVVDD</sequence>
<evidence type="ECO:0000313" key="2">
    <source>
        <dbReference type="Proteomes" id="UP000814128"/>
    </source>
</evidence>
<dbReference type="Proteomes" id="UP000814128">
    <property type="component" value="Unassembled WGS sequence"/>
</dbReference>
<reference evidence="1" key="2">
    <citation type="journal article" date="2022" name="New Phytol.">
        <title>Evolutionary transition to the ectomycorrhizal habit in the genomes of a hyperdiverse lineage of mushroom-forming fungi.</title>
        <authorList>
            <person name="Looney B."/>
            <person name="Miyauchi S."/>
            <person name="Morin E."/>
            <person name="Drula E."/>
            <person name="Courty P.E."/>
            <person name="Kohler A."/>
            <person name="Kuo A."/>
            <person name="LaButti K."/>
            <person name="Pangilinan J."/>
            <person name="Lipzen A."/>
            <person name="Riley R."/>
            <person name="Andreopoulos W."/>
            <person name="He G."/>
            <person name="Johnson J."/>
            <person name="Nolan M."/>
            <person name="Tritt A."/>
            <person name="Barry K.W."/>
            <person name="Grigoriev I.V."/>
            <person name="Nagy L.G."/>
            <person name="Hibbett D."/>
            <person name="Henrissat B."/>
            <person name="Matheny P.B."/>
            <person name="Labbe J."/>
            <person name="Martin F.M."/>
        </authorList>
    </citation>
    <scope>NUCLEOTIDE SEQUENCE</scope>
    <source>
        <strain evidence="1">EC-137</strain>
    </source>
</reference>
<evidence type="ECO:0000313" key="1">
    <source>
        <dbReference type="EMBL" id="KAI0035370.1"/>
    </source>
</evidence>
<dbReference type="EMBL" id="MU273485">
    <property type="protein sequence ID" value="KAI0035370.1"/>
    <property type="molecule type" value="Genomic_DNA"/>
</dbReference>
<proteinExistence type="predicted"/>
<organism evidence="1 2">
    <name type="scientific">Vararia minispora EC-137</name>
    <dbReference type="NCBI Taxonomy" id="1314806"/>
    <lineage>
        <taxon>Eukaryota</taxon>
        <taxon>Fungi</taxon>
        <taxon>Dikarya</taxon>
        <taxon>Basidiomycota</taxon>
        <taxon>Agaricomycotina</taxon>
        <taxon>Agaricomycetes</taxon>
        <taxon>Russulales</taxon>
        <taxon>Lachnocladiaceae</taxon>
        <taxon>Vararia</taxon>
    </lineage>
</organism>
<reference evidence="1" key="1">
    <citation type="submission" date="2021-02" db="EMBL/GenBank/DDBJ databases">
        <authorList>
            <consortium name="DOE Joint Genome Institute"/>
            <person name="Ahrendt S."/>
            <person name="Looney B.P."/>
            <person name="Miyauchi S."/>
            <person name="Morin E."/>
            <person name="Drula E."/>
            <person name="Courty P.E."/>
            <person name="Chicoki N."/>
            <person name="Fauchery L."/>
            <person name="Kohler A."/>
            <person name="Kuo A."/>
            <person name="Labutti K."/>
            <person name="Pangilinan J."/>
            <person name="Lipzen A."/>
            <person name="Riley R."/>
            <person name="Andreopoulos W."/>
            <person name="He G."/>
            <person name="Johnson J."/>
            <person name="Barry K.W."/>
            <person name="Grigoriev I.V."/>
            <person name="Nagy L."/>
            <person name="Hibbett D."/>
            <person name="Henrissat B."/>
            <person name="Matheny P.B."/>
            <person name="Labbe J."/>
            <person name="Martin F."/>
        </authorList>
    </citation>
    <scope>NUCLEOTIDE SEQUENCE</scope>
    <source>
        <strain evidence="1">EC-137</strain>
    </source>
</reference>
<comment type="caution">
    <text evidence="1">The sequence shown here is derived from an EMBL/GenBank/DDBJ whole genome shotgun (WGS) entry which is preliminary data.</text>
</comment>
<protein>
    <submittedName>
        <fullName evidence="1">Uncharacterized protein</fullName>
    </submittedName>
</protein>
<name>A0ACB8QUZ9_9AGAM</name>